<feature type="domain" description="G" evidence="3">
    <location>
        <begin position="36"/>
        <end position="167"/>
    </location>
</feature>
<dbReference type="PANTHER" id="PTHR32046">
    <property type="entry name" value="G DOMAIN-CONTAINING PROTEIN"/>
    <property type="match status" value="1"/>
</dbReference>
<dbReference type="InterPro" id="IPR006073">
    <property type="entry name" value="GTP-bd"/>
</dbReference>
<dbReference type="CDD" id="cd00882">
    <property type="entry name" value="Ras_like_GTPase"/>
    <property type="match status" value="1"/>
</dbReference>
<name>A0AAN7P2H9_9COLE</name>
<dbReference type="Pfam" id="PF26633">
    <property type="entry name" value="DUF8206"/>
    <property type="match status" value="1"/>
</dbReference>
<dbReference type="SUPFAM" id="SSF52540">
    <property type="entry name" value="P-loop containing nucleoside triphosphate hydrolases"/>
    <property type="match status" value="1"/>
</dbReference>
<comment type="caution">
    <text evidence="5">The sequence shown here is derived from an EMBL/GenBank/DDBJ whole genome shotgun (WGS) entry which is preliminary data.</text>
</comment>
<evidence type="ECO:0000256" key="2">
    <source>
        <dbReference type="SAM" id="MobiDB-lite"/>
    </source>
</evidence>
<dbReference type="PROSITE" id="PS00675">
    <property type="entry name" value="SIGMA54_INTERACT_1"/>
    <property type="match status" value="1"/>
</dbReference>
<reference evidence="6" key="1">
    <citation type="submission" date="2023-01" db="EMBL/GenBank/DDBJ databases">
        <title>Key to firefly adult light organ development and bioluminescence: homeobox transcription factors regulate luciferase expression and transportation to peroxisome.</title>
        <authorList>
            <person name="Fu X."/>
        </authorList>
    </citation>
    <scope>NUCLEOTIDE SEQUENCE [LARGE SCALE GENOMIC DNA]</scope>
</reference>
<dbReference type="GO" id="GO:0005525">
    <property type="term" value="F:GTP binding"/>
    <property type="evidence" value="ECO:0007669"/>
    <property type="project" value="InterPro"/>
</dbReference>
<dbReference type="AlphaFoldDB" id="A0AAN7P2H9"/>
<dbReference type="InterPro" id="IPR025662">
    <property type="entry name" value="Sigma_54_int_dom_ATP-bd_1"/>
</dbReference>
<feature type="region of interest" description="Disordered" evidence="2">
    <location>
        <begin position="617"/>
        <end position="688"/>
    </location>
</feature>
<sequence>MYQHRSGQQQNNRDKLPSIEDMLINLKVSKENDINILLLGETGVGKSTFINAFFNYISFSSLWQAKNGYFQVVIPSQFTITDEDFQERVIKVGKDHNESIEIGASATQSCRSYVYPVKGTDLKIRLIDTPGIGDTRGIEQDNINFENVLSFIGELKYLNAICILLKPNNSRLTVMFEFCIKQLLSRLEKSASENLIFVFTNTRGTFYRPGETLPSLKKLLTTIKGVDIHCEKKNIFCTDNESFRFLAALKDNVHFSSTDVNNFSQSWTQSYEECLRMIKYILGDDNNVGLIPHDVKNSISVNEARRLIVQLSQPLAEIAELIQDNIRAADIHREKLKHTDTSLVKLRSQLYIPVINLKVVKLNQPTTVCTSSKCSEIYEIGGKKKWHYHQTCHCPCYLNNVTKEIIGSPELINCAAMNENGECVQCSCRYQLHMHIYYLTETYEAKSEDMLVKTQIVSKEQALQIAQNVASELSSRLMKLKKERDTITKTTAKFACFLKMNAIAPYNDAYEAYLEYLIDREKSMGDVTDFDLIKQIEKMLREYSQEKHAIMNAISQAQEGNLRITADEIITSIRCLYSLELYGNKIKELVEAQNRARKDENKSQKKEFVFGHRHNFRGRGRAFGSRQRNPRSQNYRTNQSSNQNPEPAPQYPPNFVLNQGNSGMTVYPSHSRADAANPNSQHPGSINFPLRPYSPNVPFTPPSLLETNYQPPRYYHVINTERRFRQRTRGDRRPRNIKPGSHSEPQE</sequence>
<keyword evidence="6" id="KW-1185">Reference proteome</keyword>
<evidence type="ECO:0000313" key="6">
    <source>
        <dbReference type="Proteomes" id="UP001353858"/>
    </source>
</evidence>
<keyword evidence="1" id="KW-0175">Coiled coil</keyword>
<evidence type="ECO:0008006" key="7">
    <source>
        <dbReference type="Google" id="ProtNLM"/>
    </source>
</evidence>
<gene>
    <name evidence="5" type="ORF">RN001_014855</name>
</gene>
<feature type="region of interest" description="Disordered" evidence="2">
    <location>
        <begin position="720"/>
        <end position="747"/>
    </location>
</feature>
<dbReference type="PANTHER" id="PTHR32046:SF11">
    <property type="entry name" value="IMMUNE-ASSOCIATED NUCLEOTIDE-BINDING PROTEIN 10-LIKE"/>
    <property type="match status" value="1"/>
</dbReference>
<dbReference type="Gene3D" id="3.40.50.300">
    <property type="entry name" value="P-loop containing nucleotide triphosphate hydrolases"/>
    <property type="match status" value="1"/>
</dbReference>
<protein>
    <recommendedName>
        <fullName evidence="7">G domain-containing protein</fullName>
    </recommendedName>
</protein>
<proteinExistence type="predicted"/>
<feature type="coiled-coil region" evidence="1">
    <location>
        <begin position="463"/>
        <end position="490"/>
    </location>
</feature>
<feature type="domain" description="DUF8206" evidence="4">
    <location>
        <begin position="361"/>
        <end position="438"/>
    </location>
</feature>
<evidence type="ECO:0000256" key="1">
    <source>
        <dbReference type="SAM" id="Coils"/>
    </source>
</evidence>
<feature type="compositionally biased region" description="Polar residues" evidence="2">
    <location>
        <begin position="626"/>
        <end position="645"/>
    </location>
</feature>
<organism evidence="5 6">
    <name type="scientific">Aquatica leii</name>
    <dbReference type="NCBI Taxonomy" id="1421715"/>
    <lineage>
        <taxon>Eukaryota</taxon>
        <taxon>Metazoa</taxon>
        <taxon>Ecdysozoa</taxon>
        <taxon>Arthropoda</taxon>
        <taxon>Hexapoda</taxon>
        <taxon>Insecta</taxon>
        <taxon>Pterygota</taxon>
        <taxon>Neoptera</taxon>
        <taxon>Endopterygota</taxon>
        <taxon>Coleoptera</taxon>
        <taxon>Polyphaga</taxon>
        <taxon>Elateriformia</taxon>
        <taxon>Elateroidea</taxon>
        <taxon>Lampyridae</taxon>
        <taxon>Luciolinae</taxon>
        <taxon>Aquatica</taxon>
    </lineage>
</organism>
<accession>A0AAN7P2H9</accession>
<feature type="compositionally biased region" description="Basic and acidic residues" evidence="2">
    <location>
        <begin position="720"/>
        <end position="734"/>
    </location>
</feature>
<dbReference type="InterPro" id="IPR058519">
    <property type="entry name" value="DUF8206"/>
</dbReference>
<dbReference type="Proteomes" id="UP001353858">
    <property type="component" value="Unassembled WGS sequence"/>
</dbReference>
<dbReference type="Pfam" id="PF01926">
    <property type="entry name" value="MMR_HSR1"/>
    <property type="match status" value="1"/>
</dbReference>
<dbReference type="InterPro" id="IPR027417">
    <property type="entry name" value="P-loop_NTPase"/>
</dbReference>
<evidence type="ECO:0000259" key="3">
    <source>
        <dbReference type="Pfam" id="PF01926"/>
    </source>
</evidence>
<evidence type="ECO:0000313" key="5">
    <source>
        <dbReference type="EMBL" id="KAK4872826.1"/>
    </source>
</evidence>
<dbReference type="EMBL" id="JARPUR010000007">
    <property type="protein sequence ID" value="KAK4872826.1"/>
    <property type="molecule type" value="Genomic_DNA"/>
</dbReference>
<evidence type="ECO:0000259" key="4">
    <source>
        <dbReference type="Pfam" id="PF26633"/>
    </source>
</evidence>